<accession>A0A4Y9ZLE9</accession>
<keyword evidence="3" id="KW-1185">Reference proteome</keyword>
<dbReference type="EMBL" id="SFCI01001883">
    <property type="protein sequence ID" value="TFY74773.1"/>
    <property type="molecule type" value="Genomic_DNA"/>
</dbReference>
<evidence type="ECO:0000313" key="3">
    <source>
        <dbReference type="Proteomes" id="UP000298061"/>
    </source>
</evidence>
<evidence type="ECO:0000256" key="1">
    <source>
        <dbReference type="SAM" id="MobiDB-lite"/>
    </source>
</evidence>
<organism evidence="2 3">
    <name type="scientific">Hericium alpestre</name>
    <dbReference type="NCBI Taxonomy" id="135208"/>
    <lineage>
        <taxon>Eukaryota</taxon>
        <taxon>Fungi</taxon>
        <taxon>Dikarya</taxon>
        <taxon>Basidiomycota</taxon>
        <taxon>Agaricomycotina</taxon>
        <taxon>Agaricomycetes</taxon>
        <taxon>Russulales</taxon>
        <taxon>Hericiaceae</taxon>
        <taxon>Hericium</taxon>
    </lineage>
</organism>
<proteinExistence type="predicted"/>
<reference evidence="2 3" key="1">
    <citation type="submission" date="2019-02" db="EMBL/GenBank/DDBJ databases">
        <title>Genome sequencing of the rare red list fungi Hericium alpestre (H. flagellum).</title>
        <authorList>
            <person name="Buettner E."/>
            <person name="Kellner H."/>
        </authorList>
    </citation>
    <scope>NUCLEOTIDE SEQUENCE [LARGE SCALE GENOMIC DNA]</scope>
    <source>
        <strain evidence="2 3">DSM 108284</strain>
    </source>
</reference>
<comment type="caution">
    <text evidence="2">The sequence shown here is derived from an EMBL/GenBank/DDBJ whole genome shotgun (WGS) entry which is preliminary data.</text>
</comment>
<sequence>MFPDHPANNLIHHNIMCDNKHDPATPQHLYVRQPYALQIIQLVECTSPPPPAKYSPSMVPSSSYMSDSDQSSSYESSDATPGDDDDDDEPYSSYCSSLDAEACLPDLSYPHDPTIDDTYRVRMRRIRAWRDATLATDATSGTYARAPSITHRSFARRRSLPRIPQAQSTHFPLHRDRS</sequence>
<protein>
    <submittedName>
        <fullName evidence="2">Uncharacterized protein</fullName>
    </submittedName>
</protein>
<feature type="compositionally biased region" description="Low complexity" evidence="1">
    <location>
        <begin position="55"/>
        <end position="77"/>
    </location>
</feature>
<dbReference type="Proteomes" id="UP000298061">
    <property type="component" value="Unassembled WGS sequence"/>
</dbReference>
<evidence type="ECO:0000313" key="2">
    <source>
        <dbReference type="EMBL" id="TFY74773.1"/>
    </source>
</evidence>
<dbReference type="AlphaFoldDB" id="A0A4Y9ZLE9"/>
<dbReference type="OrthoDB" id="3256870at2759"/>
<dbReference type="STRING" id="135208.A0A4Y9ZLE9"/>
<gene>
    <name evidence="2" type="ORF">EWM64_g9241</name>
</gene>
<feature type="region of interest" description="Disordered" evidence="1">
    <location>
        <begin position="153"/>
        <end position="178"/>
    </location>
</feature>
<feature type="compositionally biased region" description="Acidic residues" evidence="1">
    <location>
        <begin position="81"/>
        <end position="90"/>
    </location>
</feature>
<feature type="region of interest" description="Disordered" evidence="1">
    <location>
        <begin position="51"/>
        <end position="94"/>
    </location>
</feature>
<name>A0A4Y9ZLE9_9AGAM</name>